<dbReference type="Proteomes" id="UP000575083">
    <property type="component" value="Unassembled WGS sequence"/>
</dbReference>
<dbReference type="InterPro" id="IPR012373">
    <property type="entry name" value="Ferrdict_sens_TM"/>
</dbReference>
<proteinExistence type="predicted"/>
<dbReference type="Gene3D" id="2.60.120.1440">
    <property type="match status" value="1"/>
</dbReference>
<keyword evidence="3" id="KW-0812">Transmembrane</keyword>
<feature type="domain" description="FecR protein" evidence="1">
    <location>
        <begin position="147"/>
        <end position="243"/>
    </location>
</feature>
<protein>
    <submittedName>
        <fullName evidence="3">Transmembrane sensor</fullName>
    </submittedName>
</protein>
<dbReference type="PANTHER" id="PTHR30273:SF2">
    <property type="entry name" value="PROTEIN FECR"/>
    <property type="match status" value="1"/>
</dbReference>
<dbReference type="Pfam" id="PF04773">
    <property type="entry name" value="FecR"/>
    <property type="match status" value="1"/>
</dbReference>
<reference evidence="3 4" key="1">
    <citation type="submission" date="2020-08" db="EMBL/GenBank/DDBJ databases">
        <title>Functional genomics of gut bacteria from endangered species of beetles.</title>
        <authorList>
            <person name="Carlos-Shanley C."/>
        </authorList>
    </citation>
    <scope>NUCLEOTIDE SEQUENCE [LARGE SCALE GENOMIC DNA]</scope>
    <source>
        <strain evidence="3 4">S00198</strain>
    </source>
</reference>
<feature type="domain" description="FecR N-terminal" evidence="2">
    <location>
        <begin position="21"/>
        <end position="59"/>
    </location>
</feature>
<sequence>MPPPTPRPPPVDETPSARLRDEALGWFVRQRNADFGAQEQQALAQWLAADPQHRSALAHWQNEWQAFSDIPPETVALLRANVDFDVAMQAASAQGAPAAATAPPQGIGTGVSRRRWLAPAAAACLVVAAGGVGWNHWRAQPVWTQSHATQRGQQLEVTLADATRIRLDTATRIEVRYYRDRREVRLLGGQALFTVQPDAAKPFHVQAGPARVTVVGTRFAVRHTPDIAGAEAVQVAVEEGRVRLQASATPASGPGAGAMVELTAGQQATASADGQLSAATAVSAAGVAPWTGQRVRFDDIRLDRALAELGRYRDTRLVVRDPAVAALRITGVFDPADMATFRRLLPLSLPVQVREADGGVAEIVARPSGR</sequence>
<dbReference type="PANTHER" id="PTHR30273">
    <property type="entry name" value="PERIPLASMIC SIGNAL SENSOR AND SIGMA FACTOR ACTIVATOR FECR-RELATED"/>
    <property type="match status" value="1"/>
</dbReference>
<keyword evidence="3" id="KW-0472">Membrane</keyword>
<evidence type="ECO:0000259" key="1">
    <source>
        <dbReference type="Pfam" id="PF04773"/>
    </source>
</evidence>
<organism evidence="3 4">
    <name type="scientific">Acidovorax soli</name>
    <dbReference type="NCBI Taxonomy" id="592050"/>
    <lineage>
        <taxon>Bacteria</taxon>
        <taxon>Pseudomonadati</taxon>
        <taxon>Pseudomonadota</taxon>
        <taxon>Betaproteobacteria</taxon>
        <taxon>Burkholderiales</taxon>
        <taxon>Comamonadaceae</taxon>
        <taxon>Acidovorax</taxon>
    </lineage>
</organism>
<evidence type="ECO:0000313" key="3">
    <source>
        <dbReference type="EMBL" id="MBB6563198.1"/>
    </source>
</evidence>
<accession>A0A7X0PJS2</accession>
<keyword evidence="4" id="KW-1185">Reference proteome</keyword>
<dbReference type="EMBL" id="JACHLK010000017">
    <property type="protein sequence ID" value="MBB6563198.1"/>
    <property type="molecule type" value="Genomic_DNA"/>
</dbReference>
<dbReference type="InterPro" id="IPR032623">
    <property type="entry name" value="FecR_N"/>
</dbReference>
<evidence type="ECO:0000259" key="2">
    <source>
        <dbReference type="Pfam" id="PF16220"/>
    </source>
</evidence>
<dbReference type="Pfam" id="PF16220">
    <property type="entry name" value="DUF4880"/>
    <property type="match status" value="1"/>
</dbReference>
<dbReference type="AlphaFoldDB" id="A0A7X0PJS2"/>
<comment type="caution">
    <text evidence="3">The sequence shown here is derived from an EMBL/GenBank/DDBJ whole genome shotgun (WGS) entry which is preliminary data.</text>
</comment>
<name>A0A7X0PJS2_9BURK</name>
<dbReference type="GO" id="GO:0016989">
    <property type="term" value="F:sigma factor antagonist activity"/>
    <property type="evidence" value="ECO:0007669"/>
    <property type="project" value="TreeGrafter"/>
</dbReference>
<gene>
    <name evidence="3" type="ORF">HNP48_005917</name>
</gene>
<dbReference type="PIRSF" id="PIRSF018266">
    <property type="entry name" value="FecR"/>
    <property type="match status" value="1"/>
</dbReference>
<dbReference type="RefSeq" id="WP_184863970.1">
    <property type="nucleotide sequence ID" value="NZ_JACHLK010000017.1"/>
</dbReference>
<dbReference type="InterPro" id="IPR006860">
    <property type="entry name" value="FecR"/>
</dbReference>
<evidence type="ECO:0000313" key="4">
    <source>
        <dbReference type="Proteomes" id="UP000575083"/>
    </source>
</evidence>